<comment type="caution">
    <text evidence="5">The sequence shown here is derived from an EMBL/GenBank/DDBJ whole genome shotgun (WGS) entry which is preliminary data.</text>
</comment>
<keyword evidence="1" id="KW-0808">Transferase</keyword>
<dbReference type="Pfam" id="PF13302">
    <property type="entry name" value="Acetyltransf_3"/>
    <property type="match status" value="1"/>
</dbReference>
<comment type="similarity">
    <text evidence="3">Belongs to the acetyltransferase family. RimJ subfamily.</text>
</comment>
<proteinExistence type="inferred from homology"/>
<dbReference type="PROSITE" id="PS51186">
    <property type="entry name" value="GNAT"/>
    <property type="match status" value="1"/>
</dbReference>
<accession>A0ABR8UPF1</accession>
<dbReference type="RefSeq" id="WP_191806767.1">
    <property type="nucleotide sequence ID" value="NZ_JACSQD010000001.1"/>
</dbReference>
<dbReference type="EMBL" id="JACSQD010000001">
    <property type="protein sequence ID" value="MBD7994435.1"/>
    <property type="molecule type" value="Genomic_DNA"/>
</dbReference>
<dbReference type="SUPFAM" id="SSF55729">
    <property type="entry name" value="Acyl-CoA N-acyltransferases (Nat)"/>
    <property type="match status" value="1"/>
</dbReference>
<dbReference type="PANTHER" id="PTHR43792:SF8">
    <property type="entry name" value="[RIBOSOMAL PROTEIN US5]-ALANINE N-ACETYLTRANSFERASE"/>
    <property type="match status" value="1"/>
</dbReference>
<keyword evidence="6" id="KW-1185">Reference proteome</keyword>
<dbReference type="Proteomes" id="UP000609874">
    <property type="component" value="Unassembled WGS sequence"/>
</dbReference>
<evidence type="ECO:0000259" key="4">
    <source>
        <dbReference type="PROSITE" id="PS51186"/>
    </source>
</evidence>
<keyword evidence="2" id="KW-0012">Acyltransferase</keyword>
<name>A0ABR8UPF1_9MICC</name>
<protein>
    <submittedName>
        <fullName evidence="5">GNAT family N-acetyltransferase</fullName>
    </submittedName>
</protein>
<dbReference type="CDD" id="cd04301">
    <property type="entry name" value="NAT_SF"/>
    <property type="match status" value="1"/>
</dbReference>
<reference evidence="5 6" key="1">
    <citation type="submission" date="2020-08" db="EMBL/GenBank/DDBJ databases">
        <title>A Genomic Blueprint of the Chicken Gut Microbiome.</title>
        <authorList>
            <person name="Gilroy R."/>
            <person name="Ravi A."/>
            <person name="Getino M."/>
            <person name="Pursley I."/>
            <person name="Horton D.L."/>
            <person name="Alikhan N.-F."/>
            <person name="Baker D."/>
            <person name="Gharbi K."/>
            <person name="Hall N."/>
            <person name="Watson M."/>
            <person name="Adriaenssens E.M."/>
            <person name="Foster-Nyarko E."/>
            <person name="Jarju S."/>
            <person name="Secka A."/>
            <person name="Antonio M."/>
            <person name="Oren A."/>
            <person name="Chaudhuri R."/>
            <person name="La Ragione R.M."/>
            <person name="Hildebrand F."/>
            <person name="Pallen M.J."/>
        </authorList>
    </citation>
    <scope>NUCLEOTIDE SEQUENCE [LARGE SCALE GENOMIC DNA]</scope>
    <source>
        <strain evidence="5 6">Sa2CUA1</strain>
    </source>
</reference>
<gene>
    <name evidence="5" type="ORF">H9639_03910</name>
</gene>
<sequence length="210" mass="23064">MVLDIPRLQDESLVLRPHVEADADAVLARSRDPLTVEWTTVPLDYTREMALNYVNAVGVPQQDKIAWALEQDGRYAGSIDLRWQGAGTGGLGFVTAPEFRGQGLMSRAVRLAITYAFDSLGWERVNWTSNVGNIGSYKPVWRSGFPLPVTVPRMLPHRGEMVDAWFSELESAAPRVPKILWSDCLRMLPVVPQGAPPDTAPGSPSSGRPA</sequence>
<dbReference type="InterPro" id="IPR016181">
    <property type="entry name" value="Acyl_CoA_acyltransferase"/>
</dbReference>
<dbReference type="PANTHER" id="PTHR43792">
    <property type="entry name" value="GNAT FAMILY, PUTATIVE (AFU_ORTHOLOGUE AFUA_3G00765)-RELATED-RELATED"/>
    <property type="match status" value="1"/>
</dbReference>
<dbReference type="Gene3D" id="3.40.630.30">
    <property type="match status" value="1"/>
</dbReference>
<evidence type="ECO:0000256" key="2">
    <source>
        <dbReference type="ARBA" id="ARBA00023315"/>
    </source>
</evidence>
<dbReference type="InterPro" id="IPR051531">
    <property type="entry name" value="N-acetyltransferase"/>
</dbReference>
<evidence type="ECO:0000313" key="5">
    <source>
        <dbReference type="EMBL" id="MBD7994435.1"/>
    </source>
</evidence>
<feature type="domain" description="N-acetyltransferase" evidence="4">
    <location>
        <begin position="13"/>
        <end position="168"/>
    </location>
</feature>
<evidence type="ECO:0000256" key="1">
    <source>
        <dbReference type="ARBA" id="ARBA00022679"/>
    </source>
</evidence>
<evidence type="ECO:0000313" key="6">
    <source>
        <dbReference type="Proteomes" id="UP000609874"/>
    </source>
</evidence>
<dbReference type="InterPro" id="IPR000182">
    <property type="entry name" value="GNAT_dom"/>
</dbReference>
<organism evidence="5 6">
    <name type="scientific">Arthrobacter gallicola</name>
    <dbReference type="NCBI Taxonomy" id="2762225"/>
    <lineage>
        <taxon>Bacteria</taxon>
        <taxon>Bacillati</taxon>
        <taxon>Actinomycetota</taxon>
        <taxon>Actinomycetes</taxon>
        <taxon>Micrococcales</taxon>
        <taxon>Micrococcaceae</taxon>
        <taxon>Arthrobacter</taxon>
    </lineage>
</organism>
<evidence type="ECO:0000256" key="3">
    <source>
        <dbReference type="ARBA" id="ARBA00038502"/>
    </source>
</evidence>